<evidence type="ECO:0000313" key="3">
    <source>
        <dbReference type="Proteomes" id="UP000000491"/>
    </source>
</evidence>
<evidence type="ECO:0000313" key="2">
    <source>
        <dbReference type="EMBL" id="AEI38456.1"/>
    </source>
</evidence>
<dbReference type="eggNOG" id="COG3247">
    <property type="taxonomic scope" value="Bacteria"/>
</dbReference>
<dbReference type="PANTHER" id="PTHR34989:SF1">
    <property type="entry name" value="PROTEIN HDED"/>
    <property type="match status" value="1"/>
</dbReference>
<feature type="transmembrane region" description="Helical" evidence="1">
    <location>
        <begin position="71"/>
        <end position="89"/>
    </location>
</feature>
<dbReference type="Proteomes" id="UP000000491">
    <property type="component" value="Chromosome"/>
</dbReference>
<name>F8EW46_ZYMMT</name>
<protein>
    <recommendedName>
        <fullName evidence="4">Acid-resistance membrane protein</fullName>
    </recommendedName>
</protein>
<evidence type="ECO:0000256" key="1">
    <source>
        <dbReference type="SAM" id="Phobius"/>
    </source>
</evidence>
<dbReference type="HOGENOM" id="CLU_091585_0_0_5"/>
<feature type="transmembrane region" description="Helical" evidence="1">
    <location>
        <begin position="124"/>
        <end position="141"/>
    </location>
</feature>
<proteinExistence type="predicted"/>
<feature type="transmembrane region" description="Helical" evidence="1">
    <location>
        <begin position="40"/>
        <end position="59"/>
    </location>
</feature>
<accession>F8EW46</accession>
<dbReference type="PATRIC" id="fig|579138.3.peg.1660"/>
<dbReference type="Pfam" id="PF03729">
    <property type="entry name" value="DUF308"/>
    <property type="match status" value="1"/>
</dbReference>
<dbReference type="GO" id="GO:0005886">
    <property type="term" value="C:plasma membrane"/>
    <property type="evidence" value="ECO:0007669"/>
    <property type="project" value="TreeGrafter"/>
</dbReference>
<dbReference type="RefSeq" id="WP_013934844.1">
    <property type="nucleotide sequence ID" value="NC_015709.1"/>
</dbReference>
<dbReference type="AlphaFoldDB" id="F8EW46"/>
<dbReference type="STRING" id="579138.Zymop_1566"/>
<feature type="transmembrane region" description="Helical" evidence="1">
    <location>
        <begin position="95"/>
        <end position="112"/>
    </location>
</feature>
<feature type="transmembrane region" description="Helical" evidence="1">
    <location>
        <begin position="12"/>
        <end position="34"/>
    </location>
</feature>
<dbReference type="PANTHER" id="PTHR34989">
    <property type="entry name" value="PROTEIN HDED"/>
    <property type="match status" value="1"/>
</dbReference>
<dbReference type="EMBL" id="CP002865">
    <property type="protein sequence ID" value="AEI38456.1"/>
    <property type="molecule type" value="Genomic_DNA"/>
</dbReference>
<organism evidence="2 3">
    <name type="scientific">Zymomonas mobilis subsp. pomaceae (strain ATCC 29192 / DSM 22645 / JCM 10191 / CCUG 17912 / NBRC 13757 / NCIMB 11200 / NRRL B-4491 / Barker I)</name>
    <dbReference type="NCBI Taxonomy" id="579138"/>
    <lineage>
        <taxon>Bacteria</taxon>
        <taxon>Pseudomonadati</taxon>
        <taxon>Pseudomonadota</taxon>
        <taxon>Alphaproteobacteria</taxon>
        <taxon>Sphingomonadales</taxon>
        <taxon>Zymomonadaceae</taxon>
        <taxon>Zymomonas</taxon>
    </lineage>
</organism>
<keyword evidence="1" id="KW-1133">Transmembrane helix</keyword>
<keyword evidence="1" id="KW-0812">Transmembrane</keyword>
<dbReference type="KEGG" id="zmp:Zymop_1566"/>
<sequence>MKRLFSENRSWGWTMAYAVCQILFGVAALCFPFVTSIASGIFFGWLLIIAGAFATVSGLSSRRIRGHWLDIICGIIAIITGIIAIEYPIASALTIVWLIACWLFLVGVTELLIASRIIQERSWLILRGVINLIIAFFLFFSNSAVALAFLGWAVGFAFVSEGIGMMIMAIRLKHLQEENLI</sequence>
<reference evidence="2 3" key="1">
    <citation type="journal article" date="2011" name="J. Bacteriol.">
        <title>Genome sequence of the ethanol-producing Zymomonas mobilis subsp. pomaceae lectotype strain ATCC 29192.</title>
        <authorList>
            <person name="Kouvelis V.N."/>
            <person name="Davenport K.W."/>
            <person name="Brettin T.S."/>
            <person name="Bruce D."/>
            <person name="Detter C."/>
            <person name="Han C.S."/>
            <person name="Nolan M."/>
            <person name="Tapia R."/>
            <person name="Damoulaki A."/>
            <person name="Kyrpides N.C."/>
            <person name="Typas M.A."/>
            <person name="Pappas K.M."/>
        </authorList>
    </citation>
    <scope>NUCLEOTIDE SEQUENCE [LARGE SCALE GENOMIC DNA]</scope>
    <source>
        <strain evidence="3">ATCC 29192 / DSM 22645 / JCM 10191 / CCUG 17912 / NBRC 13757 / NCIMB 11200 / NRRL B-4491 / Barker I</strain>
    </source>
</reference>
<feature type="transmembrane region" description="Helical" evidence="1">
    <location>
        <begin position="147"/>
        <end position="170"/>
    </location>
</feature>
<evidence type="ECO:0008006" key="4">
    <source>
        <dbReference type="Google" id="ProtNLM"/>
    </source>
</evidence>
<dbReference type="InterPro" id="IPR052712">
    <property type="entry name" value="Acid_resist_chaperone_HdeD"/>
</dbReference>
<gene>
    <name evidence="2" type="ordered locus">Zymop_1566</name>
</gene>
<dbReference type="InterPro" id="IPR005325">
    <property type="entry name" value="DUF308_memb"/>
</dbReference>
<keyword evidence="1" id="KW-0472">Membrane</keyword>